<evidence type="ECO:0000313" key="9">
    <source>
        <dbReference type="Proteomes" id="UP000586042"/>
    </source>
</evidence>
<keyword evidence="5 7" id="KW-0472">Membrane</keyword>
<name>A0A7Y6I883_9ACTN</name>
<feature type="transmembrane region" description="Helical" evidence="7">
    <location>
        <begin position="64"/>
        <end position="81"/>
    </location>
</feature>
<dbReference type="PANTHER" id="PTHR30086:SF20">
    <property type="entry name" value="ARGININE EXPORTER PROTEIN ARGO-RELATED"/>
    <property type="match status" value="1"/>
</dbReference>
<keyword evidence="9" id="KW-1185">Reference proteome</keyword>
<accession>A0A7Y6I883</accession>
<keyword evidence="4 7" id="KW-1133">Transmembrane helix</keyword>
<evidence type="ECO:0000313" key="8">
    <source>
        <dbReference type="EMBL" id="NUW33525.1"/>
    </source>
</evidence>
<evidence type="ECO:0000256" key="4">
    <source>
        <dbReference type="ARBA" id="ARBA00022989"/>
    </source>
</evidence>
<comment type="caution">
    <text evidence="8">The sequence shown here is derived from an EMBL/GenBank/DDBJ whole genome shotgun (WGS) entry which is preliminary data.</text>
</comment>
<proteinExistence type="predicted"/>
<organism evidence="8 9">
    <name type="scientific">Nonomuraea montanisoli</name>
    <dbReference type="NCBI Taxonomy" id="2741721"/>
    <lineage>
        <taxon>Bacteria</taxon>
        <taxon>Bacillati</taxon>
        <taxon>Actinomycetota</taxon>
        <taxon>Actinomycetes</taxon>
        <taxon>Streptosporangiales</taxon>
        <taxon>Streptosporangiaceae</taxon>
        <taxon>Nonomuraea</taxon>
    </lineage>
</organism>
<comment type="subcellular location">
    <subcellularLocation>
        <location evidence="1">Cell membrane</location>
        <topology evidence="1">Multi-pass membrane protein</topology>
    </subcellularLocation>
</comment>
<evidence type="ECO:0000256" key="2">
    <source>
        <dbReference type="ARBA" id="ARBA00022475"/>
    </source>
</evidence>
<feature type="transmembrane region" description="Helical" evidence="7">
    <location>
        <begin position="207"/>
        <end position="224"/>
    </location>
</feature>
<dbReference type="EMBL" id="JABWGN010000007">
    <property type="protein sequence ID" value="NUW33525.1"/>
    <property type="molecule type" value="Genomic_DNA"/>
</dbReference>
<evidence type="ECO:0000256" key="5">
    <source>
        <dbReference type="ARBA" id="ARBA00023136"/>
    </source>
</evidence>
<protein>
    <submittedName>
        <fullName evidence="8">LysE family translocator</fullName>
    </submittedName>
</protein>
<gene>
    <name evidence="8" type="ORF">HTZ77_19115</name>
</gene>
<dbReference type="AlphaFoldDB" id="A0A7Y6I883"/>
<reference evidence="8 9" key="1">
    <citation type="submission" date="2020-06" db="EMBL/GenBank/DDBJ databases">
        <title>Nonomuraea sp. SMC257, a novel actinomycete isolated from soil.</title>
        <authorList>
            <person name="Chanama M."/>
        </authorList>
    </citation>
    <scope>NUCLEOTIDE SEQUENCE [LARGE SCALE GENOMIC DNA]</scope>
    <source>
        <strain evidence="8 9">SMC257</strain>
    </source>
</reference>
<dbReference type="InterPro" id="IPR001123">
    <property type="entry name" value="LeuE-type"/>
</dbReference>
<dbReference type="Proteomes" id="UP000586042">
    <property type="component" value="Unassembled WGS sequence"/>
</dbReference>
<dbReference type="GO" id="GO:0005886">
    <property type="term" value="C:plasma membrane"/>
    <property type="evidence" value="ECO:0007669"/>
    <property type="project" value="UniProtKB-SubCell"/>
</dbReference>
<dbReference type="Pfam" id="PF01810">
    <property type="entry name" value="LysE"/>
    <property type="match status" value="1"/>
</dbReference>
<dbReference type="GO" id="GO:0015171">
    <property type="term" value="F:amino acid transmembrane transporter activity"/>
    <property type="evidence" value="ECO:0007669"/>
    <property type="project" value="TreeGrafter"/>
</dbReference>
<evidence type="ECO:0000256" key="6">
    <source>
        <dbReference type="SAM" id="MobiDB-lite"/>
    </source>
</evidence>
<evidence type="ECO:0000256" key="1">
    <source>
        <dbReference type="ARBA" id="ARBA00004651"/>
    </source>
</evidence>
<feature type="region of interest" description="Disordered" evidence="6">
    <location>
        <begin position="1"/>
        <end position="33"/>
    </location>
</feature>
<evidence type="ECO:0000256" key="7">
    <source>
        <dbReference type="SAM" id="Phobius"/>
    </source>
</evidence>
<dbReference type="PIRSF" id="PIRSF006324">
    <property type="entry name" value="LeuE"/>
    <property type="match status" value="1"/>
</dbReference>
<feature type="transmembrane region" description="Helical" evidence="7">
    <location>
        <begin position="165"/>
        <end position="186"/>
    </location>
</feature>
<sequence length="228" mass="23835">MRRSTSSGQGLPFATPQRPSEKPPPSGGGGVTIPGPTTVVILRQSIRAGRPAGVATVLGNETGWLVWCLAAAFGLSALLVVSELAFDVMRIVGAIVLVWFGARMLWQARRGAEGVPSGDLTAPAPAGPSLWSCYRSGLLTNLANPKAGVFALSFLPQFVPEGAPALPTLLLLAVASALIDLAWYLGIVRLVGAAEGFFKRPAVRRRLEYVSGTLLIGLAVRLALTSKP</sequence>
<evidence type="ECO:0000256" key="3">
    <source>
        <dbReference type="ARBA" id="ARBA00022692"/>
    </source>
</evidence>
<dbReference type="PANTHER" id="PTHR30086">
    <property type="entry name" value="ARGININE EXPORTER PROTEIN ARGO"/>
    <property type="match status" value="1"/>
</dbReference>
<keyword evidence="2" id="KW-1003">Cell membrane</keyword>
<keyword evidence="3 7" id="KW-0812">Transmembrane</keyword>